<evidence type="ECO:0000256" key="5">
    <source>
        <dbReference type="HAMAP-Rule" id="MF_00601"/>
    </source>
</evidence>
<comment type="subunit">
    <text evidence="5">The basic unit is a heterodimer which dimerizes to form tetramers. The heterotetramers trimerize; 6 large subunits form a core ring with 6 small subunits projecting outwards.</text>
</comment>
<dbReference type="InterPro" id="IPR009246">
    <property type="entry name" value="EutC"/>
</dbReference>
<comment type="similarity">
    <text evidence="5">Belongs to the EutC family.</text>
</comment>
<reference evidence="6 7" key="1">
    <citation type="journal article" date="2016" name="Environ. Microbiol.">
        <title>New Methyloceanibacter diversity from North Sea sediments includes methanotroph containing solely the soluble methane monooxygenase.</title>
        <authorList>
            <person name="Vekeman B."/>
            <person name="Kerckhof F.M."/>
            <person name="Cremers G."/>
            <person name="de Vos P."/>
            <person name="Vandamme P."/>
            <person name="Boon N."/>
            <person name="Op den Camp H.J."/>
            <person name="Heylen K."/>
        </authorList>
    </citation>
    <scope>NUCLEOTIDE SEQUENCE [LARGE SCALE GENOMIC DNA]</scope>
    <source>
        <strain evidence="6 7">R-67176</strain>
    </source>
</reference>
<keyword evidence="7" id="KW-1185">Reference proteome</keyword>
<accession>A0A1E3VNB8</accession>
<feature type="binding site" evidence="5">
    <location>
        <position position="162"/>
    </location>
    <ligand>
        <name>adenosylcob(III)alamin</name>
        <dbReference type="ChEBI" id="CHEBI:18408"/>
    </ligand>
</feature>
<dbReference type="GO" id="GO:0031419">
    <property type="term" value="F:cobalamin binding"/>
    <property type="evidence" value="ECO:0007669"/>
    <property type="project" value="UniProtKB-UniRule"/>
</dbReference>
<dbReference type="RefSeq" id="WP_069444322.1">
    <property type="nucleotide sequence ID" value="NZ_LPWE01000011.1"/>
</dbReference>
<dbReference type="EC" id="4.3.1.7" evidence="5"/>
<feature type="binding site" evidence="5">
    <location>
        <position position="212"/>
    </location>
    <ligand>
        <name>adenosylcob(III)alamin</name>
        <dbReference type="ChEBI" id="CHEBI:18408"/>
    </ligand>
</feature>
<dbReference type="PIRSF" id="PIRSF018982">
    <property type="entry name" value="EutC"/>
    <property type="match status" value="1"/>
</dbReference>
<dbReference type="GO" id="GO:0031471">
    <property type="term" value="C:ethanolamine degradation polyhedral organelle"/>
    <property type="evidence" value="ECO:0007669"/>
    <property type="project" value="UniProtKB-UniRule"/>
</dbReference>
<dbReference type="STRING" id="1774970.AUC70_04550"/>
<keyword evidence="4 5" id="KW-1283">Bacterial microcompartment</keyword>
<dbReference type="InterPro" id="IPR042251">
    <property type="entry name" value="EutC_C"/>
</dbReference>
<dbReference type="HAMAP" id="MF_00601">
    <property type="entry name" value="EutC"/>
    <property type="match status" value="1"/>
</dbReference>
<proteinExistence type="inferred from homology"/>
<keyword evidence="1 5" id="KW-0846">Cobalamin</keyword>
<dbReference type="PANTHER" id="PTHR39330">
    <property type="entry name" value="ETHANOLAMINE AMMONIA-LYASE LIGHT CHAIN"/>
    <property type="match status" value="1"/>
</dbReference>
<evidence type="ECO:0000313" key="6">
    <source>
        <dbReference type="EMBL" id="ODR95023.1"/>
    </source>
</evidence>
<dbReference type="InterPro" id="IPR042255">
    <property type="entry name" value="EutC_N"/>
</dbReference>
<dbReference type="UniPathway" id="UPA00560"/>
<evidence type="ECO:0000256" key="1">
    <source>
        <dbReference type="ARBA" id="ARBA00022628"/>
    </source>
</evidence>
<dbReference type="GO" id="GO:0009350">
    <property type="term" value="C:ethanolamine ammonia-lyase complex"/>
    <property type="evidence" value="ECO:0007669"/>
    <property type="project" value="UniProtKB-UniRule"/>
</dbReference>
<comment type="pathway">
    <text evidence="5">Amine and polyamine degradation; ethanolamine degradation.</text>
</comment>
<comment type="function">
    <text evidence="5">Catalyzes the deamination of various vicinal amino-alcohols to oxo compounds. Allows this organism to utilize ethanolamine as the sole source of nitrogen and carbon in the presence of external vitamin B12.</text>
</comment>
<evidence type="ECO:0000256" key="3">
    <source>
        <dbReference type="ARBA" id="ARBA00023285"/>
    </source>
</evidence>
<name>A0A1E3VNB8_9HYPH</name>
<comment type="catalytic activity">
    <reaction evidence="5">
        <text>ethanolamine = acetaldehyde + NH4(+)</text>
        <dbReference type="Rhea" id="RHEA:15313"/>
        <dbReference type="ChEBI" id="CHEBI:15343"/>
        <dbReference type="ChEBI" id="CHEBI:28938"/>
        <dbReference type="ChEBI" id="CHEBI:57603"/>
        <dbReference type="EC" id="4.3.1.7"/>
    </reaction>
</comment>
<protein>
    <recommendedName>
        <fullName evidence="5">Ethanolamine ammonia-lyase small subunit</fullName>
        <shortName evidence="5">EAL small subunit</shortName>
        <ecNumber evidence="5">4.3.1.7</ecNumber>
    </recommendedName>
</protein>
<evidence type="ECO:0000256" key="2">
    <source>
        <dbReference type="ARBA" id="ARBA00023239"/>
    </source>
</evidence>
<gene>
    <name evidence="5" type="primary">eutC</name>
    <name evidence="6" type="ORF">AUC70_04550</name>
</gene>
<dbReference type="Pfam" id="PF05985">
    <property type="entry name" value="EutC"/>
    <property type="match status" value="1"/>
</dbReference>
<dbReference type="GO" id="GO:0046336">
    <property type="term" value="P:ethanolamine catabolic process"/>
    <property type="evidence" value="ECO:0007669"/>
    <property type="project" value="UniProtKB-UniRule"/>
</dbReference>
<feature type="binding site" evidence="5">
    <location>
        <position position="183"/>
    </location>
    <ligand>
        <name>adenosylcob(III)alamin</name>
        <dbReference type="ChEBI" id="CHEBI:18408"/>
    </ligand>
</feature>
<evidence type="ECO:0000256" key="4">
    <source>
        <dbReference type="ARBA" id="ARBA00024446"/>
    </source>
</evidence>
<dbReference type="AlphaFoldDB" id="A0A1E3VNB8"/>
<dbReference type="NCBIfam" id="NF003971">
    <property type="entry name" value="PRK05465.1"/>
    <property type="match status" value="1"/>
</dbReference>
<sequence length="276" mass="30069">MSNDKRPAVVNDPWNKLRQYTPARIALGHSGTSLPTKPHLEFQLAHARARDAVHHALDIPALEESLRTRGLASILLSSRADSRATYLQRPDMGRRLDEASVMVLENLPRPEEPYDVVFVIGDGLSALAIEENAAKFLDAMLPSLPKEDWHIAPLCIVKEARVAIGDEVAELLGAKTVVVLIGERPGLSSPDSMGIYMTLNPRTGLTDESRNCISNVRPAGLSYPHAAHKLNYLMTEARRRGLSGVMLKDEAESLAQVSTGLTGTFSSNAERPIAPV</sequence>
<dbReference type="Gene3D" id="3.40.50.11240">
    <property type="entry name" value="Ethanolamine ammonia-lyase light chain (EutC)"/>
    <property type="match status" value="1"/>
</dbReference>
<comment type="cofactor">
    <cofactor evidence="5">
        <name>adenosylcob(III)alamin</name>
        <dbReference type="ChEBI" id="CHEBI:18408"/>
    </cofactor>
    <text evidence="5">Binds between the large and small subunits.</text>
</comment>
<keyword evidence="3 5" id="KW-0170">Cobalt</keyword>
<dbReference type="PANTHER" id="PTHR39330:SF1">
    <property type="entry name" value="ETHANOLAMINE AMMONIA-LYASE SMALL SUBUNIT"/>
    <property type="match status" value="1"/>
</dbReference>
<keyword evidence="2 5" id="KW-0456">Lyase</keyword>
<evidence type="ECO:0000313" key="7">
    <source>
        <dbReference type="Proteomes" id="UP000094172"/>
    </source>
</evidence>
<dbReference type="Gene3D" id="1.10.30.40">
    <property type="entry name" value="Ethanolamine ammonia-lyase light chain (EutC), N-terminal domain"/>
    <property type="match status" value="1"/>
</dbReference>
<dbReference type="GO" id="GO:0006520">
    <property type="term" value="P:amino acid metabolic process"/>
    <property type="evidence" value="ECO:0007669"/>
    <property type="project" value="InterPro"/>
</dbReference>
<dbReference type="GO" id="GO:0008851">
    <property type="term" value="F:ethanolamine ammonia-lyase activity"/>
    <property type="evidence" value="ECO:0007669"/>
    <property type="project" value="UniProtKB-UniRule"/>
</dbReference>
<comment type="caution">
    <text evidence="6">The sequence shown here is derived from an EMBL/GenBank/DDBJ whole genome shotgun (WGS) entry which is preliminary data.</text>
</comment>
<organism evidence="6 7">
    <name type="scientific">Methyloceanibacter stevinii</name>
    <dbReference type="NCBI Taxonomy" id="1774970"/>
    <lineage>
        <taxon>Bacteria</taxon>
        <taxon>Pseudomonadati</taxon>
        <taxon>Pseudomonadota</taxon>
        <taxon>Alphaproteobacteria</taxon>
        <taxon>Hyphomicrobiales</taxon>
        <taxon>Hyphomicrobiaceae</taxon>
        <taxon>Methyloceanibacter</taxon>
    </lineage>
</organism>
<dbReference type="EMBL" id="LPWE01000011">
    <property type="protein sequence ID" value="ODR95023.1"/>
    <property type="molecule type" value="Genomic_DNA"/>
</dbReference>
<dbReference type="Proteomes" id="UP000094172">
    <property type="component" value="Unassembled WGS sequence"/>
</dbReference>
<comment type="subcellular location">
    <subcellularLocation>
        <location evidence="5">Bacterial microcompartment</location>
    </subcellularLocation>
</comment>